<dbReference type="GO" id="GO:0000725">
    <property type="term" value="P:recombinational repair"/>
    <property type="evidence" value="ECO:0007669"/>
    <property type="project" value="TreeGrafter"/>
</dbReference>
<evidence type="ECO:0000256" key="10">
    <source>
        <dbReference type="ARBA" id="ARBA00023204"/>
    </source>
</evidence>
<dbReference type="Pfam" id="PF00580">
    <property type="entry name" value="UvrD-helicase"/>
    <property type="match status" value="1"/>
</dbReference>
<keyword evidence="3 15" id="KW-0547">Nucleotide-binding</keyword>
<dbReference type="Gene3D" id="1.10.10.160">
    <property type="match status" value="1"/>
</dbReference>
<dbReference type="PANTHER" id="PTHR11070:SF59">
    <property type="entry name" value="DNA 3'-5' HELICASE"/>
    <property type="match status" value="1"/>
</dbReference>
<evidence type="ECO:0000256" key="5">
    <source>
        <dbReference type="ARBA" id="ARBA00022801"/>
    </source>
</evidence>
<dbReference type="InterPro" id="IPR000212">
    <property type="entry name" value="DNA_helicase_UvrD/REP"/>
</dbReference>
<dbReference type="Gene3D" id="3.90.320.10">
    <property type="match status" value="1"/>
</dbReference>
<comment type="catalytic activity">
    <reaction evidence="14">
        <text>ATP + H2O = ADP + phosphate + H(+)</text>
        <dbReference type="Rhea" id="RHEA:13065"/>
        <dbReference type="ChEBI" id="CHEBI:15377"/>
        <dbReference type="ChEBI" id="CHEBI:15378"/>
        <dbReference type="ChEBI" id="CHEBI:30616"/>
        <dbReference type="ChEBI" id="CHEBI:43474"/>
        <dbReference type="ChEBI" id="CHEBI:456216"/>
        <dbReference type="EC" id="5.6.2.4"/>
    </reaction>
</comment>
<feature type="region of interest" description="Disordered" evidence="16">
    <location>
        <begin position="1"/>
        <end position="27"/>
    </location>
</feature>
<feature type="domain" description="UvrD-like helicase ATP-binding" evidence="17">
    <location>
        <begin position="41"/>
        <end position="413"/>
    </location>
</feature>
<evidence type="ECO:0000256" key="14">
    <source>
        <dbReference type="ARBA" id="ARBA00048988"/>
    </source>
</evidence>
<evidence type="ECO:0000256" key="6">
    <source>
        <dbReference type="ARBA" id="ARBA00022806"/>
    </source>
</evidence>
<dbReference type="PROSITE" id="PS51217">
    <property type="entry name" value="UVRD_HELICASE_CTER"/>
    <property type="match status" value="1"/>
</dbReference>
<evidence type="ECO:0000259" key="17">
    <source>
        <dbReference type="PROSITE" id="PS51198"/>
    </source>
</evidence>
<keyword evidence="5 15" id="KW-0378">Hydrolase</keyword>
<keyword evidence="8 15" id="KW-0067">ATP-binding</keyword>
<evidence type="ECO:0000256" key="3">
    <source>
        <dbReference type="ARBA" id="ARBA00022741"/>
    </source>
</evidence>
<reference evidence="20" key="1">
    <citation type="journal article" date="2021" name="Int. J. Syst. Evol. Microbiol.">
        <title>Actinocatenispora comari sp. nov., an endophytic actinomycete isolated from aerial parts of Comarum salesowianum.</title>
        <authorList>
            <person name="Oyunbileg N."/>
            <person name="Iizaka Y."/>
            <person name="Hamada M."/>
            <person name="Davaapurev B.O."/>
            <person name="Fukumoto A."/>
            <person name="Tsetseg B."/>
            <person name="Kato F."/>
            <person name="Tamura T."/>
            <person name="Batkhuu J."/>
            <person name="Anzai Y."/>
        </authorList>
    </citation>
    <scope>NUCLEOTIDE SEQUENCE [LARGE SCALE GENOMIC DNA]</scope>
    <source>
        <strain evidence="20">NUM-2625</strain>
    </source>
</reference>
<dbReference type="GO" id="GO:0005829">
    <property type="term" value="C:cytosol"/>
    <property type="evidence" value="ECO:0007669"/>
    <property type="project" value="TreeGrafter"/>
</dbReference>
<dbReference type="Gene3D" id="1.10.486.10">
    <property type="entry name" value="PCRA, domain 4"/>
    <property type="match status" value="1"/>
</dbReference>
<dbReference type="InterPro" id="IPR038726">
    <property type="entry name" value="PDDEXK_AddAB-type"/>
</dbReference>
<evidence type="ECO:0000256" key="4">
    <source>
        <dbReference type="ARBA" id="ARBA00022763"/>
    </source>
</evidence>
<dbReference type="Proteomes" id="UP000614996">
    <property type="component" value="Unassembled WGS sequence"/>
</dbReference>
<evidence type="ECO:0000313" key="20">
    <source>
        <dbReference type="Proteomes" id="UP000614996"/>
    </source>
</evidence>
<dbReference type="Pfam" id="PF12705">
    <property type="entry name" value="PDDEXK_1"/>
    <property type="match status" value="1"/>
</dbReference>
<dbReference type="InterPro" id="IPR014016">
    <property type="entry name" value="UvrD-like_ATP-bd"/>
</dbReference>
<evidence type="ECO:0000256" key="13">
    <source>
        <dbReference type="ARBA" id="ARBA00034808"/>
    </source>
</evidence>
<dbReference type="GO" id="GO:0043138">
    <property type="term" value="F:3'-5' DNA helicase activity"/>
    <property type="evidence" value="ECO:0007669"/>
    <property type="project" value="UniProtKB-EC"/>
</dbReference>
<evidence type="ECO:0000256" key="2">
    <source>
        <dbReference type="ARBA" id="ARBA00022722"/>
    </source>
</evidence>
<evidence type="ECO:0000313" key="19">
    <source>
        <dbReference type="EMBL" id="GIL31230.1"/>
    </source>
</evidence>
<dbReference type="InterPro" id="IPR013986">
    <property type="entry name" value="DExx_box_DNA_helicase_dom_sf"/>
</dbReference>
<dbReference type="SUPFAM" id="SSF52540">
    <property type="entry name" value="P-loop containing nucleoside triphosphate hydrolases"/>
    <property type="match status" value="1"/>
</dbReference>
<dbReference type="InterPro" id="IPR011604">
    <property type="entry name" value="PDDEXK-like_dom_sf"/>
</dbReference>
<accession>A0A8J4AIJ2</accession>
<dbReference type="GO" id="GO:0033202">
    <property type="term" value="C:DNA helicase complex"/>
    <property type="evidence" value="ECO:0007669"/>
    <property type="project" value="TreeGrafter"/>
</dbReference>
<dbReference type="AlphaFoldDB" id="A0A8J4AIJ2"/>
<dbReference type="Gene3D" id="3.40.50.300">
    <property type="entry name" value="P-loop containing nucleotide triphosphate hydrolases"/>
    <property type="match status" value="3"/>
</dbReference>
<keyword evidence="10" id="KW-0234">DNA repair</keyword>
<comment type="catalytic activity">
    <reaction evidence="12">
        <text>Couples ATP hydrolysis with the unwinding of duplex DNA by translocating in the 3'-5' direction.</text>
        <dbReference type="EC" id="5.6.2.4"/>
    </reaction>
</comment>
<dbReference type="GO" id="GO:0005524">
    <property type="term" value="F:ATP binding"/>
    <property type="evidence" value="ECO:0007669"/>
    <property type="project" value="UniProtKB-UniRule"/>
</dbReference>
<dbReference type="EC" id="5.6.2.4" evidence="13"/>
<dbReference type="GO" id="GO:0003677">
    <property type="term" value="F:DNA binding"/>
    <property type="evidence" value="ECO:0007669"/>
    <property type="project" value="UniProtKB-KW"/>
</dbReference>
<sequence>MPGLPAVSGPSVERGGPADPPLGTAGGLRLVRPAVPDSAPLAHDAAQRQVIEHAAGPLLVLGAPGTGKTTTLVSAVAARAAAGDAEHVLVLTFGRRMADRLRRGIAARLTTAPTPADLARTDPTGAPNTAPFPAARTDPAGTPGRAGPGVRTDPAGTPGRADSAARTDPTEVPGTARFRAEPTVRTFPGYAFGLLRRAAVARGGPPPRLLSGPEQDVTIRELLAVGRAEAVYDAGWPEPLRAALATRGFVGELRDLLARAAERGVTAAQLARWGRESGRGEWIAAARFADQYASVRSLRDATPGGSVGYDPAELTRAAIDLLAGDPELLAAERDRYRWCFVDELHDTDPAQRELLELLAGDGRFLVAFGDPDSSTFAFRGADPAGVTEFRDRFPAAPGVPAPAVTLRTGWRQAPQLAAATGRITARLPGPARHRAIAPAGPAVGSVDVRVFASAAHEAAYLAHALRQAHLLHGVPWSRMAVLVRSTARQLTPLRRALTQAGVPIRVAAEDLPLSAQSAVAPLLLLLRCALRPDTLDEDSAVALLHSPLGGADPFTERQLRQGLRALALPGGDRRPSGVLLLEALRRPVELAAVDRRWAAPAVRIAELLATARRAAAQPGAGALDVLWAVWSHSGLEKSWLRLAAAGGQRGAAADRDLDAVLALFDAARRFTERLPGAAPVAFADHVAAQQLPGDSLAPTAERGPAVRILTVHAAKGAEWDLVAVPGVQEGAWPDLRLRGSLLGSELVVDLAAGRRPEPGTEEPADPPVVGTAAQRAALLDEERRLFYVAATRARHRLLVSAVAAGDGEELPSRFLTELSTVDTERVATVPRALTLPALVAELRTVLVDPSAPPERQRAAARQLARLAAAGVTGAHPNSWWGMGELSDARPLAGVGETVEVSPSTVENVRRCGLRWALERHGGANPPGVEQSVGTLVHAAAAEADDLGALRKFLDEHWDEVEFPARWVVGKKRVEADRMLDKLAEWLADNPRRLAATERRFRTRLPSRDDAPDVELTGAVDRLEVDDAGRPVIIDLKTGGSAPTDAQAAQHPQLGAYQVAAEHGAFDDLPGVTPGAGPGGAALVQLGGSRAHPREQHQPALADADNPAWAQEMVHDAARRMAAATFDAVINEHCRSCAVQTSCPLSTHGRRVTDP</sequence>
<evidence type="ECO:0000256" key="7">
    <source>
        <dbReference type="ARBA" id="ARBA00022839"/>
    </source>
</evidence>
<keyword evidence="2" id="KW-0540">Nuclease</keyword>
<dbReference type="EMBL" id="BOPO01000131">
    <property type="protein sequence ID" value="GIL31230.1"/>
    <property type="molecule type" value="Genomic_DNA"/>
</dbReference>
<evidence type="ECO:0000259" key="18">
    <source>
        <dbReference type="PROSITE" id="PS51217"/>
    </source>
</evidence>
<comment type="caution">
    <text evidence="19">The sequence shown here is derived from an EMBL/GenBank/DDBJ whole genome shotgun (WGS) entry which is preliminary data.</text>
</comment>
<evidence type="ECO:0000256" key="8">
    <source>
        <dbReference type="ARBA" id="ARBA00022840"/>
    </source>
</evidence>
<organism evidence="19 20">
    <name type="scientific">Actinocatenispora comari</name>
    <dbReference type="NCBI Taxonomy" id="2807577"/>
    <lineage>
        <taxon>Bacteria</taxon>
        <taxon>Bacillati</taxon>
        <taxon>Actinomycetota</taxon>
        <taxon>Actinomycetes</taxon>
        <taxon>Micromonosporales</taxon>
        <taxon>Micromonosporaceae</taxon>
        <taxon>Actinocatenispora</taxon>
    </lineage>
</organism>
<feature type="domain" description="UvrD-like helicase C-terminal" evidence="18">
    <location>
        <begin position="414"/>
        <end position="716"/>
    </location>
</feature>
<feature type="binding site" evidence="15">
    <location>
        <begin position="62"/>
        <end position="69"/>
    </location>
    <ligand>
        <name>ATP</name>
        <dbReference type="ChEBI" id="CHEBI:30616"/>
    </ligand>
</feature>
<evidence type="ECO:0000256" key="1">
    <source>
        <dbReference type="ARBA" id="ARBA00009922"/>
    </source>
</evidence>
<dbReference type="GO" id="GO:0004527">
    <property type="term" value="F:exonuclease activity"/>
    <property type="evidence" value="ECO:0007669"/>
    <property type="project" value="UniProtKB-KW"/>
</dbReference>
<evidence type="ECO:0000256" key="9">
    <source>
        <dbReference type="ARBA" id="ARBA00023125"/>
    </source>
</evidence>
<evidence type="ECO:0000256" key="12">
    <source>
        <dbReference type="ARBA" id="ARBA00034617"/>
    </source>
</evidence>
<dbReference type="Pfam" id="PF13361">
    <property type="entry name" value="UvrD_C"/>
    <property type="match status" value="1"/>
</dbReference>
<comment type="similarity">
    <text evidence="1">Belongs to the helicase family. UvrD subfamily.</text>
</comment>
<keyword evidence="4" id="KW-0227">DNA damage</keyword>
<dbReference type="InterPro" id="IPR027417">
    <property type="entry name" value="P-loop_NTPase"/>
</dbReference>
<keyword evidence="6 15" id="KW-0347">Helicase</keyword>
<keyword evidence="9" id="KW-0238">DNA-binding</keyword>
<keyword evidence="20" id="KW-1185">Reference proteome</keyword>
<feature type="region of interest" description="Disordered" evidence="16">
    <location>
        <begin position="112"/>
        <end position="175"/>
    </location>
</feature>
<evidence type="ECO:0000256" key="16">
    <source>
        <dbReference type="SAM" id="MobiDB-lite"/>
    </source>
</evidence>
<protein>
    <recommendedName>
        <fullName evidence="13">DNA 3'-5' helicase</fullName>
        <ecNumber evidence="13">5.6.2.4</ecNumber>
    </recommendedName>
</protein>
<keyword evidence="11" id="KW-0413">Isomerase</keyword>
<proteinExistence type="inferred from homology"/>
<gene>
    <name evidence="19" type="ORF">NUM_64840</name>
</gene>
<keyword evidence="7" id="KW-0269">Exonuclease</keyword>
<name>A0A8J4AIJ2_9ACTN</name>
<dbReference type="InterPro" id="IPR014017">
    <property type="entry name" value="DNA_helicase_UvrD-like_C"/>
</dbReference>
<evidence type="ECO:0000256" key="11">
    <source>
        <dbReference type="ARBA" id="ARBA00023235"/>
    </source>
</evidence>
<dbReference type="PROSITE" id="PS51198">
    <property type="entry name" value="UVRD_HELICASE_ATP_BIND"/>
    <property type="match status" value="1"/>
</dbReference>
<evidence type="ECO:0000256" key="15">
    <source>
        <dbReference type="PROSITE-ProRule" id="PRU00560"/>
    </source>
</evidence>
<dbReference type="PANTHER" id="PTHR11070">
    <property type="entry name" value="UVRD / RECB / PCRA DNA HELICASE FAMILY MEMBER"/>
    <property type="match status" value="1"/>
</dbReference>